<reference evidence="7" key="2">
    <citation type="journal article" date="2007" name="Science">
        <title>Draft genome sequence of the sexually transmitted pathogen Trichomonas vaginalis.</title>
        <authorList>
            <person name="Carlton J.M."/>
            <person name="Hirt R.P."/>
            <person name="Silva J.C."/>
            <person name="Delcher A.L."/>
            <person name="Schatz M."/>
            <person name="Zhao Q."/>
            <person name="Wortman J.R."/>
            <person name="Bidwell S.L."/>
            <person name="Alsmark U.C.M."/>
            <person name="Besteiro S."/>
            <person name="Sicheritz-Ponten T."/>
            <person name="Noel C.J."/>
            <person name="Dacks J.B."/>
            <person name="Foster P.G."/>
            <person name="Simillion C."/>
            <person name="Van de Peer Y."/>
            <person name="Miranda-Saavedra D."/>
            <person name="Barton G.J."/>
            <person name="Westrop G.D."/>
            <person name="Mueller S."/>
            <person name="Dessi D."/>
            <person name="Fiori P.L."/>
            <person name="Ren Q."/>
            <person name="Paulsen I."/>
            <person name="Zhang H."/>
            <person name="Bastida-Corcuera F.D."/>
            <person name="Simoes-Barbosa A."/>
            <person name="Brown M.T."/>
            <person name="Hayes R.D."/>
            <person name="Mukherjee M."/>
            <person name="Okumura C.Y."/>
            <person name="Schneider R."/>
            <person name="Smith A.J."/>
            <person name="Vanacova S."/>
            <person name="Villalvazo M."/>
            <person name="Haas B.J."/>
            <person name="Pertea M."/>
            <person name="Feldblyum T.V."/>
            <person name="Utterback T.R."/>
            <person name="Shu C.L."/>
            <person name="Osoegawa K."/>
            <person name="de Jong P.J."/>
            <person name="Hrdy I."/>
            <person name="Horvathova L."/>
            <person name="Zubacova Z."/>
            <person name="Dolezal P."/>
            <person name="Malik S.B."/>
            <person name="Logsdon J.M. Jr."/>
            <person name="Henze K."/>
            <person name="Gupta A."/>
            <person name="Wang C.C."/>
            <person name="Dunne R.L."/>
            <person name="Upcroft J.A."/>
            <person name="Upcroft P."/>
            <person name="White O."/>
            <person name="Salzberg S.L."/>
            <person name="Tang P."/>
            <person name="Chiu C.-H."/>
            <person name="Lee Y.-S."/>
            <person name="Embley T.M."/>
            <person name="Coombs G.H."/>
            <person name="Mottram J.C."/>
            <person name="Tachezy J."/>
            <person name="Fraser-Liggett C.M."/>
            <person name="Johnson P.J."/>
        </authorList>
    </citation>
    <scope>NUCLEOTIDE SEQUENCE [LARGE SCALE GENOMIC DNA]</scope>
    <source>
        <strain evidence="7">G3</strain>
    </source>
</reference>
<dbReference type="RefSeq" id="XP_001312133.1">
    <property type="nucleotide sequence ID" value="XM_001312132.1"/>
</dbReference>
<evidence type="ECO:0000256" key="5">
    <source>
        <dbReference type="ARBA" id="ARBA00023136"/>
    </source>
</evidence>
<keyword evidence="5 6" id="KW-0472">Membrane</keyword>
<dbReference type="AlphaFoldDB" id="A2F7D5"/>
<accession>A2F7D5</accession>
<keyword evidence="3 6" id="KW-0812">Transmembrane</keyword>
<dbReference type="KEGG" id="tva:4757008"/>
<feature type="transmembrane region" description="Helical" evidence="6">
    <location>
        <begin position="12"/>
        <end position="35"/>
    </location>
</feature>
<evidence type="ECO:0000256" key="6">
    <source>
        <dbReference type="SAM" id="Phobius"/>
    </source>
</evidence>
<keyword evidence="8" id="KW-1185">Reference proteome</keyword>
<reference evidence="7" key="1">
    <citation type="submission" date="2006-10" db="EMBL/GenBank/DDBJ databases">
        <authorList>
            <person name="Amadeo P."/>
            <person name="Zhao Q."/>
            <person name="Wortman J."/>
            <person name="Fraser-Liggett C."/>
            <person name="Carlton J."/>
        </authorList>
    </citation>
    <scope>NUCLEOTIDE SEQUENCE</scope>
    <source>
        <strain evidence="7">G3</strain>
    </source>
</reference>
<comment type="similarity">
    <text evidence="2">Belongs to the KRTCAP2 family.</text>
</comment>
<evidence type="ECO:0000256" key="2">
    <source>
        <dbReference type="ARBA" id="ARBA00007279"/>
    </source>
</evidence>
<dbReference type="InParanoid" id="A2F7D5"/>
<protein>
    <submittedName>
        <fullName evidence="7">Uncharacterized protein</fullName>
    </submittedName>
</protein>
<keyword evidence="4 6" id="KW-1133">Transmembrane helix</keyword>
<sequence length="125" mass="14003">MAKTQTKAIRHSKVLAIECAVALAVVLFVLCRFVLPHKAEIYFFAGLLCAVIFFFLVIAVGNYIEERDPSKHAGWGTILVCEAIAAIFSYTIHPICITTCILFSFPAIVYIKYARFELTKPKSQK</sequence>
<organism evidence="7 8">
    <name type="scientific">Trichomonas vaginalis (strain ATCC PRA-98 / G3)</name>
    <dbReference type="NCBI Taxonomy" id="412133"/>
    <lineage>
        <taxon>Eukaryota</taxon>
        <taxon>Metamonada</taxon>
        <taxon>Parabasalia</taxon>
        <taxon>Trichomonadida</taxon>
        <taxon>Trichomonadidae</taxon>
        <taxon>Trichomonas</taxon>
    </lineage>
</organism>
<evidence type="ECO:0000313" key="8">
    <source>
        <dbReference type="Proteomes" id="UP000001542"/>
    </source>
</evidence>
<dbReference type="VEuPathDB" id="TrichDB:TVAGG3_0961770"/>
<dbReference type="SMR" id="A2F7D5"/>
<dbReference type="Pfam" id="PF09775">
    <property type="entry name" value="Keratin_assoc"/>
    <property type="match status" value="1"/>
</dbReference>
<dbReference type="STRING" id="5722.A2F7D5"/>
<dbReference type="VEuPathDB" id="TrichDB:TVAG_092590"/>
<dbReference type="EMBL" id="DS113646">
    <property type="protein sequence ID" value="EAX99203.1"/>
    <property type="molecule type" value="Genomic_DNA"/>
</dbReference>
<evidence type="ECO:0000313" key="7">
    <source>
        <dbReference type="EMBL" id="EAX99203.1"/>
    </source>
</evidence>
<name>A2F7D5_TRIV3</name>
<dbReference type="PANTHER" id="PTHR32001">
    <property type="entry name" value="KERATINOCYTE-ASSOCIATED PROTEIN 2"/>
    <property type="match status" value="1"/>
</dbReference>
<dbReference type="GO" id="GO:0006487">
    <property type="term" value="P:protein N-linked glycosylation"/>
    <property type="evidence" value="ECO:0000318"/>
    <property type="project" value="GO_Central"/>
</dbReference>
<evidence type="ECO:0000256" key="3">
    <source>
        <dbReference type="ARBA" id="ARBA00022692"/>
    </source>
</evidence>
<evidence type="ECO:0000256" key="1">
    <source>
        <dbReference type="ARBA" id="ARBA00004141"/>
    </source>
</evidence>
<dbReference type="InterPro" id="IPR018614">
    <property type="entry name" value="KRTCAP2"/>
</dbReference>
<evidence type="ECO:0000256" key="4">
    <source>
        <dbReference type="ARBA" id="ARBA00022989"/>
    </source>
</evidence>
<dbReference type="OrthoDB" id="68328at2759"/>
<dbReference type="PANTHER" id="PTHR32001:SF1">
    <property type="entry name" value="KERATINOCYTE-ASSOCIATED PROTEIN 2"/>
    <property type="match status" value="1"/>
</dbReference>
<feature type="transmembrane region" description="Helical" evidence="6">
    <location>
        <begin position="41"/>
        <end position="60"/>
    </location>
</feature>
<gene>
    <name evidence="7" type="ORF">TVAG_092590</name>
</gene>
<comment type="subcellular location">
    <subcellularLocation>
        <location evidence="1">Membrane</location>
        <topology evidence="1">Multi-pass membrane protein</topology>
    </subcellularLocation>
</comment>
<proteinExistence type="inferred from homology"/>
<dbReference type="GO" id="GO:0016020">
    <property type="term" value="C:membrane"/>
    <property type="evidence" value="ECO:0007669"/>
    <property type="project" value="UniProtKB-SubCell"/>
</dbReference>
<dbReference type="Proteomes" id="UP000001542">
    <property type="component" value="Unassembled WGS sequence"/>
</dbReference>